<dbReference type="HAMAP" id="MF_01477">
    <property type="entry name" value="Iojap_RsfS"/>
    <property type="match status" value="1"/>
</dbReference>
<dbReference type="SUPFAM" id="SSF81301">
    <property type="entry name" value="Nucleotidyltransferase"/>
    <property type="match status" value="1"/>
</dbReference>
<comment type="subcellular location">
    <subcellularLocation>
        <location evidence="2">Cytoplasm</location>
    </subcellularLocation>
</comment>
<dbReference type="GO" id="GO:0005737">
    <property type="term" value="C:cytoplasm"/>
    <property type="evidence" value="ECO:0007669"/>
    <property type="project" value="UniProtKB-SubCell"/>
</dbReference>
<dbReference type="RefSeq" id="WP_211334877.1">
    <property type="nucleotide sequence ID" value="NZ_RJVA01000013.1"/>
</dbReference>
<keyword evidence="4" id="KW-1185">Reference proteome</keyword>
<dbReference type="GO" id="GO:0042256">
    <property type="term" value="P:cytosolic ribosome assembly"/>
    <property type="evidence" value="ECO:0007669"/>
    <property type="project" value="UniProtKB-UniRule"/>
</dbReference>
<comment type="similarity">
    <text evidence="1 2">Belongs to the Iojap/RsfS family.</text>
</comment>
<evidence type="ECO:0000313" key="3">
    <source>
        <dbReference type="EMBL" id="ROQ90961.1"/>
    </source>
</evidence>
<keyword evidence="2" id="KW-0963">Cytoplasm</keyword>
<dbReference type="Gene3D" id="3.30.460.10">
    <property type="entry name" value="Beta Polymerase, domain 2"/>
    <property type="match status" value="1"/>
</dbReference>
<evidence type="ECO:0000256" key="2">
    <source>
        <dbReference type="HAMAP-Rule" id="MF_01477"/>
    </source>
</evidence>
<dbReference type="GO" id="GO:0043023">
    <property type="term" value="F:ribosomal large subunit binding"/>
    <property type="evidence" value="ECO:0007669"/>
    <property type="project" value="TreeGrafter"/>
</dbReference>
<evidence type="ECO:0000256" key="1">
    <source>
        <dbReference type="ARBA" id="ARBA00010574"/>
    </source>
</evidence>
<dbReference type="PANTHER" id="PTHR21043:SF0">
    <property type="entry name" value="MITOCHONDRIAL ASSEMBLY OF RIBOSOMAL LARGE SUBUNIT PROTEIN 1"/>
    <property type="match status" value="1"/>
</dbReference>
<dbReference type="PANTHER" id="PTHR21043">
    <property type="entry name" value="IOJAP SUPERFAMILY ORTHOLOG"/>
    <property type="match status" value="1"/>
</dbReference>
<name>A0A3N1USY9_9BACT</name>
<dbReference type="NCBIfam" id="TIGR00090">
    <property type="entry name" value="rsfS_iojap_ybeB"/>
    <property type="match status" value="1"/>
</dbReference>
<proteinExistence type="inferred from homology"/>
<organism evidence="3 4">
    <name type="scientific">Desulfosoma caldarium</name>
    <dbReference type="NCBI Taxonomy" id="610254"/>
    <lineage>
        <taxon>Bacteria</taxon>
        <taxon>Pseudomonadati</taxon>
        <taxon>Thermodesulfobacteriota</taxon>
        <taxon>Syntrophobacteria</taxon>
        <taxon>Syntrophobacterales</taxon>
        <taxon>Syntrophobacteraceae</taxon>
        <taxon>Desulfosoma</taxon>
    </lineage>
</organism>
<evidence type="ECO:0000313" key="4">
    <source>
        <dbReference type="Proteomes" id="UP000276223"/>
    </source>
</evidence>
<dbReference type="EMBL" id="RJVA01000013">
    <property type="protein sequence ID" value="ROQ90961.1"/>
    <property type="molecule type" value="Genomic_DNA"/>
</dbReference>
<dbReference type="Proteomes" id="UP000276223">
    <property type="component" value="Unassembled WGS sequence"/>
</dbReference>
<dbReference type="GO" id="GO:0017148">
    <property type="term" value="P:negative regulation of translation"/>
    <property type="evidence" value="ECO:0007669"/>
    <property type="project" value="UniProtKB-UniRule"/>
</dbReference>
<reference evidence="3 4" key="1">
    <citation type="submission" date="2018-11" db="EMBL/GenBank/DDBJ databases">
        <title>Genomic Encyclopedia of Type Strains, Phase IV (KMG-IV): sequencing the most valuable type-strain genomes for metagenomic binning, comparative biology and taxonomic classification.</title>
        <authorList>
            <person name="Goeker M."/>
        </authorList>
    </citation>
    <scope>NUCLEOTIDE SEQUENCE [LARGE SCALE GENOMIC DNA]</scope>
    <source>
        <strain evidence="3 4">DSM 22027</strain>
    </source>
</reference>
<dbReference type="InterPro" id="IPR004394">
    <property type="entry name" value="Iojap/RsfS/C7orf30"/>
</dbReference>
<dbReference type="GO" id="GO:0090071">
    <property type="term" value="P:negative regulation of ribosome biogenesis"/>
    <property type="evidence" value="ECO:0007669"/>
    <property type="project" value="UniProtKB-UniRule"/>
</dbReference>
<keyword evidence="2" id="KW-0678">Repressor</keyword>
<gene>
    <name evidence="2" type="primary">rsfS</name>
    <name evidence="3" type="ORF">EDC27_2232</name>
</gene>
<comment type="subunit">
    <text evidence="2">Interacts with ribosomal protein uL14 (rplN).</text>
</comment>
<keyword evidence="2" id="KW-0810">Translation regulation</keyword>
<protein>
    <recommendedName>
        <fullName evidence="2">Ribosomal silencing factor RsfS</fullName>
    </recommendedName>
</protein>
<accession>A0A3N1USY9</accession>
<comment type="function">
    <text evidence="2">Functions as a ribosomal silencing factor. Interacts with ribosomal protein uL14 (rplN), blocking formation of intersubunit bridge B8. Prevents association of the 30S and 50S ribosomal subunits and the formation of functional ribosomes, thus repressing translation.</text>
</comment>
<comment type="caution">
    <text evidence="3">The sequence shown here is derived from an EMBL/GenBank/DDBJ whole genome shotgun (WGS) entry which is preliminary data.</text>
</comment>
<dbReference type="Pfam" id="PF02410">
    <property type="entry name" value="RsfS"/>
    <property type="match status" value="1"/>
</dbReference>
<dbReference type="InterPro" id="IPR043519">
    <property type="entry name" value="NT_sf"/>
</dbReference>
<dbReference type="AlphaFoldDB" id="A0A3N1USY9"/>
<sequence length="138" mass="15495">MANTARQSENTRTRMDPLSKALSCAKEADTRKALDMVLLDVSKITTVADYFLICSGRSSRQVQGIAEAVQARLRQLGVRPLGVEGEREGHWVLLDYGDVIVHIFYQPIRELYDLESLWSEGAVVPLDEHLVVPKGERE</sequence>